<gene>
    <name evidence="2" type="ORF">BG006_006600</name>
</gene>
<feature type="region of interest" description="Disordered" evidence="1">
    <location>
        <begin position="141"/>
        <end position="197"/>
    </location>
</feature>
<feature type="region of interest" description="Disordered" evidence="1">
    <location>
        <begin position="1102"/>
        <end position="1123"/>
    </location>
</feature>
<evidence type="ECO:0000256" key="1">
    <source>
        <dbReference type="SAM" id="MobiDB-lite"/>
    </source>
</evidence>
<dbReference type="PANTHER" id="PTHR42064">
    <property type="entry name" value="YALI0F28677P"/>
    <property type="match status" value="1"/>
</dbReference>
<feature type="compositionally biased region" description="Polar residues" evidence="1">
    <location>
        <begin position="1251"/>
        <end position="1278"/>
    </location>
</feature>
<feature type="compositionally biased region" description="Low complexity" evidence="1">
    <location>
        <begin position="1227"/>
        <end position="1245"/>
    </location>
</feature>
<feature type="region of interest" description="Disordered" evidence="1">
    <location>
        <begin position="1756"/>
        <end position="1796"/>
    </location>
</feature>
<keyword evidence="3" id="KW-1185">Reference proteome</keyword>
<feature type="compositionally biased region" description="Polar residues" evidence="1">
    <location>
        <begin position="169"/>
        <end position="182"/>
    </location>
</feature>
<dbReference type="EMBL" id="JAAAUY010000398">
    <property type="protein sequence ID" value="KAF9330424.1"/>
    <property type="molecule type" value="Genomic_DNA"/>
</dbReference>
<comment type="caution">
    <text evidence="2">The sequence shown here is derived from an EMBL/GenBank/DDBJ whole genome shotgun (WGS) entry which is preliminary data.</text>
</comment>
<feature type="compositionally biased region" description="Polar residues" evidence="1">
    <location>
        <begin position="1645"/>
        <end position="1654"/>
    </location>
</feature>
<feature type="region of interest" description="Disordered" evidence="1">
    <location>
        <begin position="276"/>
        <end position="301"/>
    </location>
</feature>
<organism evidence="2 3">
    <name type="scientific">Podila minutissima</name>
    <dbReference type="NCBI Taxonomy" id="64525"/>
    <lineage>
        <taxon>Eukaryota</taxon>
        <taxon>Fungi</taxon>
        <taxon>Fungi incertae sedis</taxon>
        <taxon>Mucoromycota</taxon>
        <taxon>Mortierellomycotina</taxon>
        <taxon>Mortierellomycetes</taxon>
        <taxon>Mortierellales</taxon>
        <taxon>Mortierellaceae</taxon>
        <taxon>Podila</taxon>
    </lineage>
</organism>
<name>A0A9P5SIE2_9FUNG</name>
<protein>
    <submittedName>
        <fullName evidence="2">Uncharacterized protein</fullName>
    </submittedName>
</protein>
<proteinExistence type="predicted"/>
<reference evidence="2" key="1">
    <citation type="journal article" date="2020" name="Fungal Divers.">
        <title>Resolving the Mortierellaceae phylogeny through synthesis of multi-gene phylogenetics and phylogenomics.</title>
        <authorList>
            <person name="Vandepol N."/>
            <person name="Liber J."/>
            <person name="Desiro A."/>
            <person name="Na H."/>
            <person name="Kennedy M."/>
            <person name="Barry K."/>
            <person name="Grigoriev I.V."/>
            <person name="Miller A.N."/>
            <person name="O'Donnell K."/>
            <person name="Stajich J.E."/>
            <person name="Bonito G."/>
        </authorList>
    </citation>
    <scope>NUCLEOTIDE SEQUENCE</scope>
    <source>
        <strain evidence="2">NVP1</strain>
    </source>
</reference>
<feature type="region of interest" description="Disordered" evidence="1">
    <location>
        <begin position="477"/>
        <end position="517"/>
    </location>
</feature>
<feature type="region of interest" description="Disordered" evidence="1">
    <location>
        <begin position="1"/>
        <end position="22"/>
    </location>
</feature>
<feature type="compositionally biased region" description="Basic residues" evidence="1">
    <location>
        <begin position="1770"/>
        <end position="1779"/>
    </location>
</feature>
<feature type="compositionally biased region" description="Polar residues" evidence="1">
    <location>
        <begin position="1706"/>
        <end position="1724"/>
    </location>
</feature>
<feature type="compositionally biased region" description="Low complexity" evidence="1">
    <location>
        <begin position="1013"/>
        <end position="1050"/>
    </location>
</feature>
<feature type="compositionally biased region" description="Basic and acidic residues" evidence="1">
    <location>
        <begin position="422"/>
        <end position="433"/>
    </location>
</feature>
<dbReference type="PANTHER" id="PTHR42064:SF1">
    <property type="entry name" value="YALI0F28677P"/>
    <property type="match status" value="1"/>
</dbReference>
<feature type="region of interest" description="Disordered" evidence="1">
    <location>
        <begin position="420"/>
        <end position="456"/>
    </location>
</feature>
<sequence>MKLEFSDSGGTPGRPVFGSKNIDQHGSCESRALLTGRQAIVEEFFIEACLDILDVLEDFSPSCLFELSRMIAEDLDENAKPYASLIIVVKFFFYRFMNKCIAYPEVATEANLAWFVDIVRGLDRTLHGSLTSSSVLMTRSSSFNGKGSAGPRQRTSSETPPTYPAAMKSASQAVINSSTPSPSGAPKAIQNVTSTRAHKRASPSFSFFAGASSSMPLKAKPPPPMTVEKAPSAIAATEASASGVPFMALSGIKSGLTTSPQTRPVEVTSVIGSIGPTLSTSPQSGDCRAQSVSAPPAIEDPPVIKHWSDEKLLPALRTAITDIKNFQPGPIKEAPHVLNNSTLSPLREAWALAYVQYGEGLPSGHINMNQENMSSDQAFVEVGLTLAPPCMAMVMENPSYGGSRIVTVTKPMLIDQVMDSAGGRDEFESRSVDLEVDESDSESLMSPEDNSLNQTQMLSPEDKELSILRVNSSQMLSSMDDSGTKYIPNSGIPGDNHRTEAPDGGGGSHSNSRRVRTDNQTTFLLRKKAADRAWKARIRETVHSEQDLPEEVRTVARSIFKVLREFDLISTGLCEQDTFNDGHHVVRSLLQQGIEQARQFGNHASAIGFHHALRVLETSALFRQLDSSKLIYLLAMPIKHRLEHRAGRARVRTIWESYSHQWHGRVVASIDRKSENLSSLRIKMYYQTCVRTSRAFEKSLGVVGVLSRLNKAALRKYSSMDEWDSRQYSGGFDKSTTSLTDSDRSGKGGPKACDGTTCQGTCLDHPCQAAYGEASGIANDTASRRHSGNTGAQAHANRMGKIRRSSFSTYIDNMTSRSFGAQSLLESGLSNLKEREQAHFSSSYNPNPGGTFWSHSNGNQSGLLGDADIPSDFVMDAREIEAVQRWIEASDIHNFLPGEDNFLRFCMEIELVVRGIGLGGTGIQGAGIPQTQNGIVTPSLSSSGSDFFVKEVAKFNSQFVPGMGPSEPVATQTKTASASGVAEFLVNSFKNSHAGTSAPTPSGSHFFSNATHGNGASNFGSQSGQGSSYGLQSSQTSIHSISSNTSGSKSRLQQRQAQHNPRPNHVDTIPNLLDDPQSIYASQPGPTYVLYNPPYATAFHGASSSHFGSPPSGMSSTVSPHHTSLQSKDMTEFLRRIQLKLTSFVLSEWLDIFGEVEADHWLQEFLEELSDHTASGKGVRKGCDEDMLSKEDMNQDEDFLPVNEMDLGDKTVLPDLKLHNLCPSSHSEGSIPNVSSNSSLGSISVGDRTESMTSWSSRSTHTSDMGQIQPKDGSSSMESHPVGSVPSARSFLSSNKSVHSFPSMTSLASVLKNRETQPPVSTGTIKATDRHGPLNIQVSSINEKVPTPKIDPNATAPYNLHEAYRSTIEQFNQTKSPYQKLGYLFALELLIVASLSYPDSCANPARPGPSNSSSRTKVSEAKGLAMGEQPMSPRAITPGTDAIVDEIENLFRMSGRVRPKNLLRDMQLIATFIPGSILDLRDDGKAFWDMALAVTSLKKDVITYVVQKGTQYVEMDDASTDSRKDTAKSGSRAIMQDDEERMRMSEAVRLFTIGAKESHPVAQRELAILYMSLPMLPASSSPTIGYSREDSSPLMPNSRVPSPVSFTYGKYGRSGARTTPPPSPKGTFSSTMLGTSFKPGGSGNTSGMTASIPTSIPIKQKRSRHHQHSSSGGSGSSFGSGVLSGLGIMTGLGSFTGSSSTGSTTAHDQQQPYATSTHNNNGSTVSLHLQQCGEFAEGHDIEPYLDMHTAKTSASIASYQSGGGSSSLHPYHHYNRRQQQHQQQQHQQHQASRPDKFNPESVAAAMHWFSLAAAQGDKFSINYLKHKETAGGMMG</sequence>
<evidence type="ECO:0000313" key="3">
    <source>
        <dbReference type="Proteomes" id="UP000696485"/>
    </source>
</evidence>
<accession>A0A9P5SIE2</accession>
<feature type="compositionally biased region" description="Low complexity" evidence="1">
    <location>
        <begin position="1780"/>
        <end position="1790"/>
    </location>
</feature>
<feature type="compositionally biased region" description="Polar residues" evidence="1">
    <location>
        <begin position="994"/>
        <end position="1012"/>
    </location>
</feature>
<feature type="compositionally biased region" description="Basic residues" evidence="1">
    <location>
        <begin position="1659"/>
        <end position="1668"/>
    </location>
</feature>
<feature type="region of interest" description="Disordered" evidence="1">
    <location>
        <begin position="1697"/>
        <end position="1724"/>
    </location>
</feature>
<dbReference type="Proteomes" id="UP000696485">
    <property type="component" value="Unassembled WGS sequence"/>
</dbReference>
<feature type="region of interest" description="Disordered" evidence="1">
    <location>
        <begin position="1224"/>
        <end position="1290"/>
    </location>
</feature>
<feature type="region of interest" description="Disordered" evidence="1">
    <location>
        <begin position="994"/>
        <end position="1078"/>
    </location>
</feature>
<feature type="region of interest" description="Disordered" evidence="1">
    <location>
        <begin position="1612"/>
        <end position="1678"/>
    </location>
</feature>
<feature type="compositionally biased region" description="Polar residues" evidence="1">
    <location>
        <begin position="1051"/>
        <end position="1061"/>
    </location>
</feature>
<feature type="region of interest" description="Disordered" evidence="1">
    <location>
        <begin position="1402"/>
        <end position="1435"/>
    </location>
</feature>
<feature type="compositionally biased region" description="Polar residues" evidence="1">
    <location>
        <begin position="442"/>
        <end position="456"/>
    </location>
</feature>
<evidence type="ECO:0000313" key="2">
    <source>
        <dbReference type="EMBL" id="KAF9330424.1"/>
    </source>
</evidence>